<dbReference type="InterPro" id="IPR015943">
    <property type="entry name" value="WD40/YVTN_repeat-like_dom_sf"/>
</dbReference>
<comment type="caution">
    <text evidence="5">The sequence shown here is derived from an EMBL/GenBank/DDBJ whole genome shotgun (WGS) entry which is preliminary data.</text>
</comment>
<gene>
    <name evidence="5" type="ORF">KFE25_000114</name>
</gene>
<dbReference type="InterPro" id="IPR051362">
    <property type="entry name" value="WD_repeat_creC_regulators"/>
</dbReference>
<dbReference type="Proteomes" id="UP000751190">
    <property type="component" value="Unassembled WGS sequence"/>
</dbReference>
<dbReference type="EMBL" id="JAGTXO010000014">
    <property type="protein sequence ID" value="KAG8463946.1"/>
    <property type="molecule type" value="Genomic_DNA"/>
</dbReference>
<protein>
    <submittedName>
        <fullName evidence="5">Uncharacterized protein</fullName>
    </submittedName>
</protein>
<feature type="compositionally biased region" description="Low complexity" evidence="4">
    <location>
        <begin position="236"/>
        <end position="252"/>
    </location>
</feature>
<sequence length="704" mass="72824">MRQAFTPAKNRFGAHEGSLYLLATELTHPSEAAYHAPSDRGPTLRYCPKPAHVAASEKNGDASGSATSSAFRDVTVEAGYVVYNVGDSVFFNDIRNLDQTPMDQLQLRQRPSSHDVAWTPSGELEVCLGFATGEIMSYQPLRKDIPTTLYSRGSFESTSAVTDIRWAPGRPGCFVAAHAHGTLLVYDTRRLEAAAAWRNLHGVTAGPSCADASGGGAGGGSASAAVSDEGGGAGASALAAGAAPPAGASGRRAGLRRTGSNERRSLSLFRSAPVSTDERSKAQAGPSACWHICQSAINQLDFSHTGRYLAMVSADGLLRVFLFATEQLLFSAHSYYAGLLCVAWSPDDAYLITGGEDDLVSVWSFDEQRLLARAAGHSSWVTCVQFDPYAPGAAAAGVGARVGVQPRGAGSTRASGVGSIAEVSPCGHGCDDRGSRPIEPLAPSSGAGRTGARARTLAFGSVGMDAKLLLWEMEVDEPSEAELADMRSLQLHAPVGAPVSVLHARGARAGERAAGTPNGKVSSGVAGSVTARIARLPASPVTHEPQFSVDASPTGVASTPIIALSGRGDAAGVAHTPNGRGLGSEHGFGQRSAAKSQLVLPAPPLTATPVLKPIGGVTAHAEPATHLAFTQSCILTTALDGHVRVWIPRVPPGPALHAESATPALTFNLVTINTTPQHAIYASSKLCHIDPVLTAATLSTLREN</sequence>
<evidence type="ECO:0000256" key="4">
    <source>
        <dbReference type="SAM" id="MobiDB-lite"/>
    </source>
</evidence>
<dbReference type="AlphaFoldDB" id="A0A8J5X927"/>
<name>A0A8J5X927_DIALT</name>
<evidence type="ECO:0000313" key="5">
    <source>
        <dbReference type="EMBL" id="KAG8463946.1"/>
    </source>
</evidence>
<dbReference type="Gene3D" id="2.130.10.10">
    <property type="entry name" value="YVTN repeat-like/Quinoprotein amine dehydrogenase"/>
    <property type="match status" value="1"/>
</dbReference>
<dbReference type="SUPFAM" id="SSF50978">
    <property type="entry name" value="WD40 repeat-like"/>
    <property type="match status" value="1"/>
</dbReference>
<evidence type="ECO:0000256" key="2">
    <source>
        <dbReference type="ARBA" id="ARBA00022737"/>
    </source>
</evidence>
<feature type="repeat" description="WD" evidence="3">
    <location>
        <begin position="332"/>
        <end position="373"/>
    </location>
</feature>
<dbReference type="PANTHER" id="PTHR14107:SF16">
    <property type="entry name" value="AT02583P"/>
    <property type="match status" value="1"/>
</dbReference>
<evidence type="ECO:0000256" key="1">
    <source>
        <dbReference type="ARBA" id="ARBA00022574"/>
    </source>
</evidence>
<accession>A0A8J5X927</accession>
<dbReference type="PANTHER" id="PTHR14107">
    <property type="entry name" value="WD REPEAT PROTEIN"/>
    <property type="match status" value="1"/>
</dbReference>
<keyword evidence="2" id="KW-0677">Repeat</keyword>
<evidence type="ECO:0000313" key="6">
    <source>
        <dbReference type="Proteomes" id="UP000751190"/>
    </source>
</evidence>
<organism evidence="5 6">
    <name type="scientific">Diacronema lutheri</name>
    <name type="common">Unicellular marine alga</name>
    <name type="synonym">Monochrysis lutheri</name>
    <dbReference type="NCBI Taxonomy" id="2081491"/>
    <lineage>
        <taxon>Eukaryota</taxon>
        <taxon>Haptista</taxon>
        <taxon>Haptophyta</taxon>
        <taxon>Pavlovophyceae</taxon>
        <taxon>Pavlovales</taxon>
        <taxon>Pavlovaceae</taxon>
        <taxon>Diacronema</taxon>
    </lineage>
</organism>
<keyword evidence="1 3" id="KW-0853">WD repeat</keyword>
<evidence type="ECO:0000256" key="3">
    <source>
        <dbReference type="PROSITE-ProRule" id="PRU00221"/>
    </source>
</evidence>
<dbReference type="PROSITE" id="PS50082">
    <property type="entry name" value="WD_REPEATS_2"/>
    <property type="match status" value="1"/>
</dbReference>
<dbReference type="SMART" id="SM00320">
    <property type="entry name" value="WD40"/>
    <property type="match status" value="5"/>
</dbReference>
<reference evidence="5" key="1">
    <citation type="submission" date="2021-05" db="EMBL/GenBank/DDBJ databases">
        <title>The genome of the haptophyte Pavlova lutheri (Diacronema luteri, Pavlovales) - a model for lipid biosynthesis in eukaryotic algae.</title>
        <authorList>
            <person name="Hulatt C.J."/>
            <person name="Posewitz M.C."/>
        </authorList>
    </citation>
    <scope>NUCLEOTIDE SEQUENCE</scope>
    <source>
        <strain evidence="5">NIVA-4/92</strain>
    </source>
</reference>
<dbReference type="Pfam" id="PF00400">
    <property type="entry name" value="WD40"/>
    <property type="match status" value="2"/>
</dbReference>
<feature type="region of interest" description="Disordered" evidence="4">
    <location>
        <begin position="236"/>
        <end position="262"/>
    </location>
</feature>
<dbReference type="InterPro" id="IPR001680">
    <property type="entry name" value="WD40_rpt"/>
</dbReference>
<dbReference type="OrthoDB" id="3367at2759"/>
<dbReference type="PROSITE" id="PS50294">
    <property type="entry name" value="WD_REPEATS_REGION"/>
    <property type="match status" value="1"/>
</dbReference>
<proteinExistence type="predicted"/>
<dbReference type="InterPro" id="IPR036322">
    <property type="entry name" value="WD40_repeat_dom_sf"/>
</dbReference>
<dbReference type="OMA" id="NPENASC"/>
<keyword evidence="6" id="KW-1185">Reference proteome</keyword>